<dbReference type="Proteomes" id="UP001597468">
    <property type="component" value="Unassembled WGS sequence"/>
</dbReference>
<keyword evidence="1" id="KW-0648">Protein biosynthesis</keyword>
<accession>A0ABW5IV13</accession>
<gene>
    <name evidence="1" type="ORF">ACFSTG_05360</name>
</gene>
<protein>
    <submittedName>
        <fullName evidence="1">Transcription elongation factor</fullName>
    </submittedName>
</protein>
<dbReference type="GO" id="GO:0003746">
    <property type="term" value="F:translation elongation factor activity"/>
    <property type="evidence" value="ECO:0007669"/>
    <property type="project" value="UniProtKB-KW"/>
</dbReference>
<sequence length="151" mass="16603">MESALKQKLVTACSKYVEERISRVDLAVKDLEAALKLETKCSMGDKYETGRAMLHLEFEKLAGQHEELRKLRKTLSMIHPAQTAQQAGFGAIIKTNAGSYFISIPAGELMVEKEKYYAVGTNAPIARALSGKKEGEAVTFNGKELLIGQII</sequence>
<keyword evidence="2" id="KW-1185">Reference proteome</keyword>
<organism evidence="1 2">
    <name type="scientific">Salinimicrobium flavum</name>
    <dbReference type="NCBI Taxonomy" id="1737065"/>
    <lineage>
        <taxon>Bacteria</taxon>
        <taxon>Pseudomonadati</taxon>
        <taxon>Bacteroidota</taxon>
        <taxon>Flavobacteriia</taxon>
        <taxon>Flavobacteriales</taxon>
        <taxon>Flavobacteriaceae</taxon>
        <taxon>Salinimicrobium</taxon>
    </lineage>
</organism>
<comment type="caution">
    <text evidence="1">The sequence shown here is derived from an EMBL/GenBank/DDBJ whole genome shotgun (WGS) entry which is preliminary data.</text>
</comment>
<name>A0ABW5IV13_9FLAO</name>
<reference evidence="2" key="1">
    <citation type="journal article" date="2019" name="Int. J. Syst. Evol. Microbiol.">
        <title>The Global Catalogue of Microorganisms (GCM) 10K type strain sequencing project: providing services to taxonomists for standard genome sequencing and annotation.</title>
        <authorList>
            <consortium name="The Broad Institute Genomics Platform"/>
            <consortium name="The Broad Institute Genome Sequencing Center for Infectious Disease"/>
            <person name="Wu L."/>
            <person name="Ma J."/>
        </authorList>
    </citation>
    <scope>NUCLEOTIDE SEQUENCE [LARGE SCALE GENOMIC DNA]</scope>
    <source>
        <strain evidence="2">KCTC 42585</strain>
    </source>
</reference>
<evidence type="ECO:0000313" key="2">
    <source>
        <dbReference type="Proteomes" id="UP001597468"/>
    </source>
</evidence>
<keyword evidence="1" id="KW-0251">Elongation factor</keyword>
<dbReference type="RefSeq" id="WP_380749260.1">
    <property type="nucleotide sequence ID" value="NZ_JBHULT010000006.1"/>
</dbReference>
<evidence type="ECO:0000313" key="1">
    <source>
        <dbReference type="EMBL" id="MFD2517314.1"/>
    </source>
</evidence>
<proteinExistence type="predicted"/>
<dbReference type="EMBL" id="JBHULT010000006">
    <property type="protein sequence ID" value="MFD2517314.1"/>
    <property type="molecule type" value="Genomic_DNA"/>
</dbReference>